<name>A0ACB9MMT0_9MYRT</name>
<dbReference type="EMBL" id="CM042888">
    <property type="protein sequence ID" value="KAI4325633.1"/>
    <property type="molecule type" value="Genomic_DNA"/>
</dbReference>
<gene>
    <name evidence="1" type="ORF">MLD38_031015</name>
</gene>
<comment type="caution">
    <text evidence="1">The sequence shown here is derived from an EMBL/GenBank/DDBJ whole genome shotgun (WGS) entry which is preliminary data.</text>
</comment>
<reference evidence="2" key="1">
    <citation type="journal article" date="2023" name="Front. Plant Sci.">
        <title>Chromosomal-level genome assembly of Melastoma candidum provides insights into trichome evolution.</title>
        <authorList>
            <person name="Zhong Y."/>
            <person name="Wu W."/>
            <person name="Sun C."/>
            <person name="Zou P."/>
            <person name="Liu Y."/>
            <person name="Dai S."/>
            <person name="Zhou R."/>
        </authorList>
    </citation>
    <scope>NUCLEOTIDE SEQUENCE [LARGE SCALE GENOMIC DNA]</scope>
</reference>
<evidence type="ECO:0000313" key="1">
    <source>
        <dbReference type="EMBL" id="KAI4325633.1"/>
    </source>
</evidence>
<accession>A0ACB9MMT0</accession>
<keyword evidence="2" id="KW-1185">Reference proteome</keyword>
<proteinExistence type="predicted"/>
<dbReference type="Proteomes" id="UP001057402">
    <property type="component" value="Chromosome 9"/>
</dbReference>
<sequence length="149" mass="17804">MQPHSKSYFHCLKKKLTSRLELKLGHNIYSLEYYDIQVPQISVLHKFKLPDFEKFKGIGCRKMHLKHFVHKMSFYPKDDLLQVALVQESLTGTTLHWYLSSDTSKYVSFKELMHDFLNHFSFNIEMAPTISDLRKLEKYRNKSIKEFAR</sequence>
<organism evidence="1 2">
    <name type="scientific">Melastoma candidum</name>
    <dbReference type="NCBI Taxonomy" id="119954"/>
    <lineage>
        <taxon>Eukaryota</taxon>
        <taxon>Viridiplantae</taxon>
        <taxon>Streptophyta</taxon>
        <taxon>Embryophyta</taxon>
        <taxon>Tracheophyta</taxon>
        <taxon>Spermatophyta</taxon>
        <taxon>Magnoliopsida</taxon>
        <taxon>eudicotyledons</taxon>
        <taxon>Gunneridae</taxon>
        <taxon>Pentapetalae</taxon>
        <taxon>rosids</taxon>
        <taxon>malvids</taxon>
        <taxon>Myrtales</taxon>
        <taxon>Melastomataceae</taxon>
        <taxon>Melastomatoideae</taxon>
        <taxon>Melastomateae</taxon>
        <taxon>Melastoma</taxon>
    </lineage>
</organism>
<evidence type="ECO:0000313" key="2">
    <source>
        <dbReference type="Proteomes" id="UP001057402"/>
    </source>
</evidence>
<protein>
    <submittedName>
        <fullName evidence="1">Uncharacterized protein</fullName>
    </submittedName>
</protein>